<dbReference type="Pfam" id="PF19256">
    <property type="entry name" value="LAIKA"/>
    <property type="match status" value="1"/>
</dbReference>
<dbReference type="Pfam" id="PF14443">
    <property type="entry name" value="DBC1"/>
    <property type="match status" value="1"/>
</dbReference>
<dbReference type="InterPro" id="IPR025224">
    <property type="entry name" value="CCAR1/CCAR2"/>
</dbReference>
<evidence type="ECO:0000256" key="3">
    <source>
        <dbReference type="ARBA" id="ARBA00022553"/>
    </source>
</evidence>
<dbReference type="InterPro" id="IPR045353">
    <property type="entry name" value="LAIKA"/>
</dbReference>
<keyword evidence="3" id="KW-0597">Phosphoprotein</keyword>
<dbReference type="SMART" id="SM01122">
    <property type="entry name" value="DBC1"/>
    <property type="match status" value="1"/>
</dbReference>
<dbReference type="AlphaFoldDB" id="A0A0F7Z8M5"/>
<dbReference type="GO" id="GO:0005634">
    <property type="term" value="C:nucleus"/>
    <property type="evidence" value="ECO:0007669"/>
    <property type="project" value="TreeGrafter"/>
</dbReference>
<organism evidence="8">
    <name type="scientific">Crotalus adamanteus</name>
    <name type="common">Eastern diamondback rattlesnake</name>
    <dbReference type="NCBI Taxonomy" id="8729"/>
    <lineage>
        <taxon>Eukaryota</taxon>
        <taxon>Metazoa</taxon>
        <taxon>Chordata</taxon>
        <taxon>Craniata</taxon>
        <taxon>Vertebrata</taxon>
        <taxon>Euteleostomi</taxon>
        <taxon>Lepidosauria</taxon>
        <taxon>Squamata</taxon>
        <taxon>Bifurcata</taxon>
        <taxon>Unidentata</taxon>
        <taxon>Episquamata</taxon>
        <taxon>Toxicofera</taxon>
        <taxon>Serpentes</taxon>
        <taxon>Colubroidea</taxon>
        <taxon>Viperidae</taxon>
        <taxon>Crotalinae</taxon>
        <taxon>Crotalus</taxon>
    </lineage>
</organism>
<proteinExistence type="evidence at transcript level"/>
<dbReference type="InterPro" id="IPR025223">
    <property type="entry name" value="S1-like_RNA-bd_dom"/>
</dbReference>
<evidence type="ECO:0000256" key="5">
    <source>
        <dbReference type="SAM" id="Coils"/>
    </source>
</evidence>
<feature type="coiled-coil region" evidence="5">
    <location>
        <begin position="843"/>
        <end position="905"/>
    </location>
</feature>
<dbReference type="PANTHER" id="PTHR14304">
    <property type="entry name" value="CELL DIVISION CYCLE AND APOPTOSIS REGULATOR PROTEIN"/>
    <property type="match status" value="1"/>
</dbReference>
<feature type="compositionally biased region" description="Acidic residues" evidence="6">
    <location>
        <begin position="466"/>
        <end position="490"/>
    </location>
</feature>
<evidence type="ECO:0000256" key="6">
    <source>
        <dbReference type="SAM" id="MobiDB-lite"/>
    </source>
</evidence>
<dbReference type="PANTHER" id="PTHR14304:SF12">
    <property type="entry name" value="CELL CYCLE AND APOPTOSIS REGULATOR PROTEIN 2"/>
    <property type="match status" value="1"/>
</dbReference>
<keyword evidence="4 5" id="KW-0175">Coiled coil</keyword>
<feature type="compositionally biased region" description="Basic and acidic residues" evidence="6">
    <location>
        <begin position="190"/>
        <end position="202"/>
    </location>
</feature>
<feature type="compositionally biased region" description="Basic and acidic residues" evidence="6">
    <location>
        <begin position="583"/>
        <end position="618"/>
    </location>
</feature>
<feature type="domain" description="DBC1/CARP1 catalytically inactive NUDIX hydrolase" evidence="7">
    <location>
        <begin position="344"/>
        <end position="467"/>
    </location>
</feature>
<sequence length="951" mass="107108">MAQFKRQKPLRTSSLQGARSFSGTQPASLLGPAPGLLNPPISADIIQAARHLQGGEKQRVFTGIVTSLHDYFGVVDDEVFFQLSVVKGRIPQIGEKVLVKAVYNPSQSVPWNALKVQTLSNQPLLKPPTPLLHVASLGQKQGILGAQPQLLFQPHRIPPLFPQKPMSLFQTSPSLHLGHLGRYAGRGPKGRQESGRWDDFDSKKRKQKGNEPWGAKKPRHEPPQYRVQLACYTVNSPFCDAMEVLRRYCSIQLPKEFYNVRLCWLDTFPLSQPLTLKHPSRIQVTGPAEESSQAEEDTRQEAEPEDANPAFSAKVLLLSSPGVEEFYRNCLLYIEEPSDQREIPEHPTKQIKFLLEKKADELVLLGGEWSPSLDGPDPATSPTVLIRTAVRCVKAQIGLDLSTCTKWYRFAEFRYLREGNPSCQEQTVVFLPDLWSLMPSLEEWEASCKQKAEQATLPSEEKSETVEETEQTSEPGPEQEMESCEQEMDSAEPVPEPALETSASEPETPTPPLEPAIVVCSQLALRNGQPSCTNVSLYTLLEYRRQREKLSFEVAVVAETFQEMLQRDFGYKLYKALLALPEKEDPPEAKNPDAEKGIKSEKEAENELKEEPQEKPGAEDTPESNQKEVQREGTGEAKKPPNQDGANSTKEEKVSGNVKAEAKDSTNDLCELSMEDDLLLLREDEEEDFGVKLEDAEVRSVASNQSEIEISSLPEMPRELDPSTVLPLDALLAFVYFDLNFCGYLHRKDMDKILLTLGLHLCKEQVKRLVNRVVTQFVCRYRSLHYSRQEGTEAGLEEEELSGNLNFLRSSASFTKSTRETQSTNLISYNGAVLNVSKLLEKAEQTENSRLYLENKIHALELKLEETQLRFSSTEASNKALTAEVQELQKRLTEMEEQSKVSEKQKSHFQRLLQENKKRLVPLHLEIQKIIEKTNNCLEKKEATSPSVSSN</sequence>
<keyword evidence="2" id="KW-0963">Cytoplasm</keyword>
<dbReference type="Pfam" id="PF14444">
    <property type="entry name" value="S1-like"/>
    <property type="match status" value="1"/>
</dbReference>
<evidence type="ECO:0000256" key="2">
    <source>
        <dbReference type="ARBA" id="ARBA00022490"/>
    </source>
</evidence>
<feature type="compositionally biased region" description="Polar residues" evidence="6">
    <location>
        <begin position="10"/>
        <end position="22"/>
    </location>
</feature>
<evidence type="ECO:0000256" key="1">
    <source>
        <dbReference type="ARBA" id="ARBA00004496"/>
    </source>
</evidence>
<accession>A0A0F7Z8M5</accession>
<dbReference type="EMBL" id="GBEX01001709">
    <property type="protein sequence ID" value="JAI12851.1"/>
    <property type="molecule type" value="mRNA"/>
</dbReference>
<evidence type="ECO:0000313" key="8">
    <source>
        <dbReference type="EMBL" id="JAI12851.1"/>
    </source>
</evidence>
<feature type="region of interest" description="Disordered" evidence="6">
    <location>
        <begin position="282"/>
        <end position="307"/>
    </location>
</feature>
<feature type="region of interest" description="Disordered" evidence="6">
    <location>
        <begin position="583"/>
        <end position="668"/>
    </location>
</feature>
<name>A0A0F7Z8M5_CROAD</name>
<evidence type="ECO:0000259" key="7">
    <source>
        <dbReference type="SMART" id="SM01122"/>
    </source>
</evidence>
<comment type="subcellular location">
    <subcellularLocation>
        <location evidence="1">Cytoplasm</location>
    </subcellularLocation>
</comment>
<evidence type="ECO:0000256" key="4">
    <source>
        <dbReference type="ARBA" id="ARBA00023054"/>
    </source>
</evidence>
<dbReference type="GO" id="GO:0005737">
    <property type="term" value="C:cytoplasm"/>
    <property type="evidence" value="ECO:0007669"/>
    <property type="project" value="UniProtKB-SubCell"/>
</dbReference>
<feature type="region of interest" description="Disordered" evidence="6">
    <location>
        <begin position="180"/>
        <end position="221"/>
    </location>
</feature>
<reference evidence="8" key="1">
    <citation type="submission" date="2014-05" db="EMBL/GenBank/DDBJ databases">
        <title>The extremes of toxin expression variation revealed in two sympatric snake species.</title>
        <authorList>
            <person name="Margres M.J."/>
            <person name="Wray K.P."/>
            <person name="McGivern J.J."/>
            <person name="Seavy M."/>
            <person name="Sanader D."/>
            <person name="Facente J."/>
            <person name="Rokyta D.R."/>
        </authorList>
    </citation>
    <scope>NUCLEOTIDE SEQUENCE</scope>
</reference>
<feature type="region of interest" description="Disordered" evidence="6">
    <location>
        <begin position="448"/>
        <end position="514"/>
    </location>
</feature>
<dbReference type="GO" id="GO:0006355">
    <property type="term" value="P:regulation of DNA-templated transcription"/>
    <property type="evidence" value="ECO:0007669"/>
    <property type="project" value="InterPro"/>
</dbReference>
<feature type="compositionally biased region" description="Basic and acidic residues" evidence="6">
    <location>
        <begin position="649"/>
        <end position="666"/>
    </location>
</feature>
<feature type="region of interest" description="Disordered" evidence="6">
    <location>
        <begin position="1"/>
        <end position="22"/>
    </location>
</feature>
<feature type="compositionally biased region" description="Basic and acidic residues" evidence="6">
    <location>
        <begin position="625"/>
        <end position="641"/>
    </location>
</feature>
<protein>
    <submittedName>
        <fullName evidence="8">Protein KIAA1967</fullName>
    </submittedName>
</protein>
<dbReference type="InterPro" id="IPR025954">
    <property type="entry name" value="DBC1/CARP1_inactive_NUDIX"/>
</dbReference>